<reference evidence="2" key="1">
    <citation type="submission" date="2020-09" db="EMBL/GenBank/DDBJ databases">
        <title>Iningainema tapete sp. nov. (Scytonemataceae, Cyanobacteria) from greenhouses in central Florida (USA) produces two types of nodularin with biosynthetic potential for microcystin-LR and anabaenopeptins.</title>
        <authorList>
            <person name="Berthold D.E."/>
            <person name="Lefler F.W."/>
            <person name="Huang I.-S."/>
            <person name="Abdulla H."/>
            <person name="Zimba P.V."/>
            <person name="Laughinghouse H.D. IV."/>
        </authorList>
    </citation>
    <scope>NUCLEOTIDE SEQUENCE</scope>
    <source>
        <strain evidence="2">BLCCT55</strain>
    </source>
</reference>
<evidence type="ECO:0000256" key="1">
    <source>
        <dbReference type="SAM" id="Phobius"/>
    </source>
</evidence>
<sequence length="127" mass="14659">MRQADMVQFYVSAQESFHQTNLIEVEPTKATHNPTKTQFENTNYVILFLAPICFMIVWASVVFIVSISCKFVENRNKNEIVTSKLFQQVPCKKCRYFHNSNFLKCAVHPSIALTKEALDCSDYSPKQ</sequence>
<comment type="caution">
    <text evidence="2">The sequence shown here is derived from an EMBL/GenBank/DDBJ whole genome shotgun (WGS) entry which is preliminary data.</text>
</comment>
<dbReference type="RefSeq" id="WP_190834318.1">
    <property type="nucleotide sequence ID" value="NZ_CAWPPI010000083.1"/>
</dbReference>
<proteinExistence type="predicted"/>
<keyword evidence="1" id="KW-0812">Transmembrane</keyword>
<keyword evidence="3" id="KW-1185">Reference proteome</keyword>
<feature type="transmembrane region" description="Helical" evidence="1">
    <location>
        <begin position="44"/>
        <end position="67"/>
    </location>
</feature>
<evidence type="ECO:0000313" key="2">
    <source>
        <dbReference type="EMBL" id="MBD2775634.1"/>
    </source>
</evidence>
<dbReference type="AlphaFoldDB" id="A0A8J7C7H0"/>
<accession>A0A8J7C7H0</accession>
<organism evidence="2 3">
    <name type="scientific">Iningainema tapete BLCC-T55</name>
    <dbReference type="NCBI Taxonomy" id="2748662"/>
    <lineage>
        <taxon>Bacteria</taxon>
        <taxon>Bacillati</taxon>
        <taxon>Cyanobacteriota</taxon>
        <taxon>Cyanophyceae</taxon>
        <taxon>Nostocales</taxon>
        <taxon>Scytonemataceae</taxon>
        <taxon>Iningainema tapete</taxon>
    </lineage>
</organism>
<dbReference type="EMBL" id="JACXAE010000083">
    <property type="protein sequence ID" value="MBD2775634.1"/>
    <property type="molecule type" value="Genomic_DNA"/>
</dbReference>
<dbReference type="Proteomes" id="UP000629098">
    <property type="component" value="Unassembled WGS sequence"/>
</dbReference>
<name>A0A8J7C7H0_9CYAN</name>
<protein>
    <submittedName>
        <fullName evidence="2">Uncharacterized protein</fullName>
    </submittedName>
</protein>
<keyword evidence="1" id="KW-0472">Membrane</keyword>
<evidence type="ECO:0000313" key="3">
    <source>
        <dbReference type="Proteomes" id="UP000629098"/>
    </source>
</evidence>
<keyword evidence="1" id="KW-1133">Transmembrane helix</keyword>
<gene>
    <name evidence="2" type="ORF">ICL16_27140</name>
</gene>